<name>A0AB72YX80_STAAU</name>
<accession>A0AB72YX80</accession>
<comment type="caution">
    <text evidence="1">The sequence shown here is derived from an EMBL/GenBank/DDBJ whole genome shotgun (WGS) entry which is preliminary data.</text>
</comment>
<dbReference type="Proteomes" id="UP000070985">
    <property type="component" value="Unassembled WGS sequence"/>
</dbReference>
<dbReference type="EMBL" id="FJNR01000022">
    <property type="protein sequence ID" value="CZQ70515.1"/>
    <property type="molecule type" value="Genomic_DNA"/>
</dbReference>
<dbReference type="AlphaFoldDB" id="A0AB72YX80"/>
<organism evidence="1">
    <name type="scientific">Staphylococcus aureus</name>
    <dbReference type="NCBI Taxonomy" id="1280"/>
    <lineage>
        <taxon>Bacteria</taxon>
        <taxon>Bacillati</taxon>
        <taxon>Bacillota</taxon>
        <taxon>Bacilli</taxon>
        <taxon>Bacillales</taxon>
        <taxon>Staphylococcaceae</taxon>
        <taxon>Staphylococcus</taxon>
    </lineage>
</organism>
<proteinExistence type="predicted"/>
<sequence length="39" mass="4708">MKSFKWFNGCESEIIAYLNKFYWKYQIAIIIGNSLNIIF</sequence>
<reference evidence="1" key="1">
    <citation type="submission" date="2016-02" db="EMBL/GenBank/DDBJ databases">
        <authorList>
            <consortium name="Pathogen Informatics"/>
        </authorList>
    </citation>
    <scope>NUCLEOTIDE SEQUENCE</scope>
    <source>
        <strain evidence="1">1943STDY5698364</strain>
    </source>
</reference>
<gene>
    <name evidence="1" type="ORF">ERS391062_02539</name>
</gene>
<protein>
    <submittedName>
        <fullName evidence="1">Uncharacterized protein</fullName>
    </submittedName>
</protein>
<evidence type="ECO:0000313" key="1">
    <source>
        <dbReference type="EMBL" id="CZQ70515.1"/>
    </source>
</evidence>